<evidence type="ECO:0000313" key="6">
    <source>
        <dbReference type="EMBL" id="TCC36446.1"/>
    </source>
</evidence>
<dbReference type="PANTHER" id="PTHR30290">
    <property type="entry name" value="PERIPLASMIC BINDING COMPONENT OF ABC TRANSPORTER"/>
    <property type="match status" value="1"/>
</dbReference>
<dbReference type="Gene3D" id="3.90.76.10">
    <property type="entry name" value="Dipeptide-binding Protein, Domain 1"/>
    <property type="match status" value="1"/>
</dbReference>
<name>A0A4R0IXN2_9ACTN</name>
<dbReference type="GO" id="GO:0015833">
    <property type="term" value="P:peptide transport"/>
    <property type="evidence" value="ECO:0007669"/>
    <property type="project" value="TreeGrafter"/>
</dbReference>
<organism evidence="6 7">
    <name type="scientific">Kribbella speibonae</name>
    <dbReference type="NCBI Taxonomy" id="1572660"/>
    <lineage>
        <taxon>Bacteria</taxon>
        <taxon>Bacillati</taxon>
        <taxon>Actinomycetota</taxon>
        <taxon>Actinomycetes</taxon>
        <taxon>Propionibacteriales</taxon>
        <taxon>Kribbellaceae</taxon>
        <taxon>Kribbella</taxon>
    </lineage>
</organism>
<evidence type="ECO:0000259" key="5">
    <source>
        <dbReference type="Pfam" id="PF00496"/>
    </source>
</evidence>
<feature type="signal peptide" evidence="4">
    <location>
        <begin position="1"/>
        <end position="21"/>
    </location>
</feature>
<dbReference type="CDD" id="cd08503">
    <property type="entry name" value="PBP2_NikA_DppA_OppA_like_17"/>
    <property type="match status" value="1"/>
</dbReference>
<dbReference type="GO" id="GO:0043190">
    <property type="term" value="C:ATP-binding cassette (ABC) transporter complex"/>
    <property type="evidence" value="ECO:0007669"/>
    <property type="project" value="InterPro"/>
</dbReference>
<comment type="similarity">
    <text evidence="1">Belongs to the bacterial solute-binding protein 5 family.</text>
</comment>
<dbReference type="Proteomes" id="UP000294225">
    <property type="component" value="Unassembled WGS sequence"/>
</dbReference>
<dbReference type="GO" id="GO:1904680">
    <property type="term" value="F:peptide transmembrane transporter activity"/>
    <property type="evidence" value="ECO:0007669"/>
    <property type="project" value="TreeGrafter"/>
</dbReference>
<dbReference type="GO" id="GO:0042597">
    <property type="term" value="C:periplasmic space"/>
    <property type="evidence" value="ECO:0007669"/>
    <property type="project" value="UniProtKB-ARBA"/>
</dbReference>
<proteinExistence type="inferred from homology"/>
<gene>
    <name evidence="6" type="ORF">E0H92_27835</name>
</gene>
<accession>A0A4R0IXN2</accession>
<evidence type="ECO:0000256" key="2">
    <source>
        <dbReference type="ARBA" id="ARBA00022448"/>
    </source>
</evidence>
<dbReference type="InterPro" id="IPR000914">
    <property type="entry name" value="SBP_5_dom"/>
</dbReference>
<dbReference type="InterPro" id="IPR039424">
    <property type="entry name" value="SBP_5"/>
</dbReference>
<evidence type="ECO:0000256" key="3">
    <source>
        <dbReference type="ARBA" id="ARBA00022729"/>
    </source>
</evidence>
<keyword evidence="2" id="KW-0813">Transport</keyword>
<dbReference type="AlphaFoldDB" id="A0A4R0IXN2"/>
<reference evidence="6 7" key="1">
    <citation type="submission" date="2019-02" db="EMBL/GenBank/DDBJ databases">
        <title>Kribbella capetownensis sp. nov. and Kribbella speibonae sp. nov., isolated from soil.</title>
        <authorList>
            <person name="Curtis S.M."/>
            <person name="Norton I."/>
            <person name="Everest G.J."/>
            <person name="Meyers P.R."/>
        </authorList>
    </citation>
    <scope>NUCLEOTIDE SEQUENCE [LARGE SCALE GENOMIC DNA]</scope>
    <source>
        <strain evidence="6 7">YM55</strain>
    </source>
</reference>
<dbReference type="PROSITE" id="PS51257">
    <property type="entry name" value="PROKAR_LIPOPROTEIN"/>
    <property type="match status" value="1"/>
</dbReference>
<evidence type="ECO:0000256" key="1">
    <source>
        <dbReference type="ARBA" id="ARBA00005695"/>
    </source>
</evidence>
<keyword evidence="3 4" id="KW-0732">Signal</keyword>
<dbReference type="InterPro" id="IPR030678">
    <property type="entry name" value="Peptide/Ni-bd"/>
</dbReference>
<dbReference type="PIRSF" id="PIRSF002741">
    <property type="entry name" value="MppA"/>
    <property type="match status" value="1"/>
</dbReference>
<dbReference type="Gene3D" id="3.40.190.10">
    <property type="entry name" value="Periplasmic binding protein-like II"/>
    <property type="match status" value="1"/>
</dbReference>
<comment type="caution">
    <text evidence="6">The sequence shown here is derived from an EMBL/GenBank/DDBJ whole genome shotgun (WGS) entry which is preliminary data.</text>
</comment>
<dbReference type="Gene3D" id="3.10.105.10">
    <property type="entry name" value="Dipeptide-binding Protein, Domain 3"/>
    <property type="match status" value="1"/>
</dbReference>
<dbReference type="RefSeq" id="WP_131498271.1">
    <property type="nucleotide sequence ID" value="NZ_SJKC01000003.1"/>
</dbReference>
<protein>
    <submittedName>
        <fullName evidence="6">ABC transporter substrate-binding protein</fullName>
    </submittedName>
</protein>
<dbReference type="SUPFAM" id="SSF53850">
    <property type="entry name" value="Periplasmic binding protein-like II"/>
    <property type="match status" value="1"/>
</dbReference>
<feature type="domain" description="Solute-binding protein family 5" evidence="5">
    <location>
        <begin position="88"/>
        <end position="423"/>
    </location>
</feature>
<evidence type="ECO:0000256" key="4">
    <source>
        <dbReference type="SAM" id="SignalP"/>
    </source>
</evidence>
<sequence>MTRRGFIGLGALAAASIPVLSACTGSSSPGAQRASGPPKKGGVLKLGMLGGGSSETLDPTRPLNNIDSSRSGQIYDLAYSQDPEGRTIPWLIQEATPGATAWKLRVRDGVTFHDGRPLTAADLAWSYNWALNASNGSYGRGALLSGRVKSVRALDKTTVLIELSQPNFLLDQTLSTFSLAIFPNGTHPGAGGKFIGTGPFKLDRFAAGQRAVFSANPNYWGGSGDFVSEGPYLDGLQIVSITDADALANAVRSGQVDAVTGIAFEHLAAFQQTPEFTVYNSPSGNCNVHAMDTQAAPYNDPRVRKALRLLVDREQQVSNGVSGQGKVANDLFAWFDPYYAADLPQISYDPDQAKSLLKAAGMETATFELNSTSATPGVLASANLLAESAGRAGVNVKVKQVPYESYFSTTYLKKPFFGSQWALGLTQTWNNALTSDAPYPETRWKNAQWSSLYNQALASSDEARRKSLLADAQKILHDEGGYIIPVFTNHSDVARSKVAGLVKSAPFAGALSDFRGAWIE</sequence>
<dbReference type="Pfam" id="PF00496">
    <property type="entry name" value="SBP_bac_5"/>
    <property type="match status" value="1"/>
</dbReference>
<dbReference type="EMBL" id="SJKC01000003">
    <property type="protein sequence ID" value="TCC36446.1"/>
    <property type="molecule type" value="Genomic_DNA"/>
</dbReference>
<feature type="chain" id="PRO_5038377347" evidence="4">
    <location>
        <begin position="22"/>
        <end position="520"/>
    </location>
</feature>
<evidence type="ECO:0000313" key="7">
    <source>
        <dbReference type="Proteomes" id="UP000294225"/>
    </source>
</evidence>
<dbReference type="PANTHER" id="PTHR30290:SF9">
    <property type="entry name" value="OLIGOPEPTIDE-BINDING PROTEIN APPA"/>
    <property type="match status" value="1"/>
</dbReference>